<sequence length="61" mass="7348">MSDRFFHYLTREHARLEALIEEQRRRPLPDDMEIARLKKAKLVVKDQIARWRADRDESVAA</sequence>
<dbReference type="InterPro" id="IPR038444">
    <property type="entry name" value="DUF465_sf"/>
</dbReference>
<keyword evidence="2" id="KW-1185">Reference proteome</keyword>
<dbReference type="EMBL" id="FUYM01000005">
    <property type="protein sequence ID" value="SKB73241.1"/>
    <property type="molecule type" value="Genomic_DNA"/>
</dbReference>
<dbReference type="Proteomes" id="UP000189818">
    <property type="component" value="Unassembled WGS sequence"/>
</dbReference>
<dbReference type="AlphaFoldDB" id="A0A1T5DNQ4"/>
<dbReference type="Pfam" id="PF04325">
    <property type="entry name" value="DUF465"/>
    <property type="match status" value="1"/>
</dbReference>
<evidence type="ECO:0008006" key="3">
    <source>
        <dbReference type="Google" id="ProtNLM"/>
    </source>
</evidence>
<name>A0A1T5DNQ4_9SPHN</name>
<evidence type="ECO:0000313" key="2">
    <source>
        <dbReference type="Proteomes" id="UP000189818"/>
    </source>
</evidence>
<gene>
    <name evidence="1" type="ORF">SAMN06295920_105324</name>
</gene>
<proteinExistence type="predicted"/>
<evidence type="ECO:0000313" key="1">
    <source>
        <dbReference type="EMBL" id="SKB73241.1"/>
    </source>
</evidence>
<dbReference type="RefSeq" id="WP_079648677.1">
    <property type="nucleotide sequence ID" value="NZ_FUYM01000005.1"/>
</dbReference>
<dbReference type="STRING" id="439228.SAMN06295920_105324"/>
<dbReference type="Gene3D" id="6.10.280.50">
    <property type="match status" value="1"/>
</dbReference>
<dbReference type="OrthoDB" id="7410619at2"/>
<dbReference type="InterPro" id="IPR007420">
    <property type="entry name" value="DUF465"/>
</dbReference>
<accession>A0A1T5DNQ4</accession>
<organism evidence="1 2">
    <name type="scientific">Rhizorhabdus histidinilytica</name>
    <dbReference type="NCBI Taxonomy" id="439228"/>
    <lineage>
        <taxon>Bacteria</taxon>
        <taxon>Pseudomonadati</taxon>
        <taxon>Pseudomonadota</taxon>
        <taxon>Alphaproteobacteria</taxon>
        <taxon>Sphingomonadales</taxon>
        <taxon>Sphingomonadaceae</taxon>
        <taxon>Rhizorhabdus</taxon>
    </lineage>
</organism>
<protein>
    <recommendedName>
        <fullName evidence="3">DUF465 domain-containing protein</fullName>
    </recommendedName>
</protein>
<reference evidence="2" key="1">
    <citation type="submission" date="2017-02" db="EMBL/GenBank/DDBJ databases">
        <authorList>
            <person name="Varghese N."/>
            <person name="Submissions S."/>
        </authorList>
    </citation>
    <scope>NUCLEOTIDE SEQUENCE [LARGE SCALE GENOMIC DNA]</scope>
    <source>
        <strain evidence="2">UM2</strain>
    </source>
</reference>